<dbReference type="InterPro" id="IPR015188">
    <property type="entry name" value="BRCA2_OB_3"/>
</dbReference>
<evidence type="ECO:0000256" key="1">
    <source>
        <dbReference type="SAM" id="MobiDB-lite"/>
    </source>
</evidence>
<dbReference type="GO" id="GO:0006355">
    <property type="term" value="P:regulation of DNA-templated transcription"/>
    <property type="evidence" value="ECO:0007669"/>
    <property type="project" value="TreeGrafter"/>
</dbReference>
<feature type="region of interest" description="Disordered" evidence="1">
    <location>
        <begin position="395"/>
        <end position="440"/>
    </location>
</feature>
<evidence type="ECO:0000313" key="4">
    <source>
        <dbReference type="Proteomes" id="UP001372834"/>
    </source>
</evidence>
<dbReference type="EMBL" id="JAWJWE010000036">
    <property type="protein sequence ID" value="KAK6629414.1"/>
    <property type="molecule type" value="Genomic_DNA"/>
</dbReference>
<proteinExistence type="predicted"/>
<dbReference type="InterPro" id="IPR015525">
    <property type="entry name" value="BRCA2"/>
</dbReference>
<dbReference type="Proteomes" id="UP001372834">
    <property type="component" value="Unassembled WGS sequence"/>
</dbReference>
<feature type="compositionally biased region" description="Polar residues" evidence="1">
    <location>
        <begin position="404"/>
        <end position="415"/>
    </location>
</feature>
<dbReference type="GO" id="GO:0005634">
    <property type="term" value="C:nucleus"/>
    <property type="evidence" value="ECO:0007669"/>
    <property type="project" value="TreeGrafter"/>
</dbReference>
<gene>
    <name evidence="3" type="ORF">RUM43_003231</name>
</gene>
<evidence type="ECO:0000313" key="3">
    <source>
        <dbReference type="EMBL" id="KAK6629414.1"/>
    </source>
</evidence>
<protein>
    <recommendedName>
        <fullName evidence="2">Tower domain-containing protein</fullName>
    </recommendedName>
</protein>
<dbReference type="Pfam" id="PF09104">
    <property type="entry name" value="BRCA-2_OB3"/>
    <property type="match status" value="1"/>
</dbReference>
<dbReference type="PANTHER" id="PTHR11289:SF0">
    <property type="entry name" value="BREAST CANCER TYPE 2 SUSCEPTIBILITY PROTEIN"/>
    <property type="match status" value="1"/>
</dbReference>
<dbReference type="AlphaFoldDB" id="A0AAN8NV14"/>
<dbReference type="InterPro" id="IPR012340">
    <property type="entry name" value="NA-bd_OB-fold"/>
</dbReference>
<organism evidence="3 4">
    <name type="scientific">Polyplax serrata</name>
    <name type="common">Common mouse louse</name>
    <dbReference type="NCBI Taxonomy" id="468196"/>
    <lineage>
        <taxon>Eukaryota</taxon>
        <taxon>Metazoa</taxon>
        <taxon>Ecdysozoa</taxon>
        <taxon>Arthropoda</taxon>
        <taxon>Hexapoda</taxon>
        <taxon>Insecta</taxon>
        <taxon>Pterygota</taxon>
        <taxon>Neoptera</taxon>
        <taxon>Paraneoptera</taxon>
        <taxon>Psocodea</taxon>
        <taxon>Troctomorpha</taxon>
        <taxon>Phthiraptera</taxon>
        <taxon>Anoplura</taxon>
        <taxon>Polyplacidae</taxon>
        <taxon>Polyplax</taxon>
    </lineage>
</organism>
<dbReference type="PANTHER" id="PTHR11289">
    <property type="entry name" value="BREAST CANCER TYPE 2 SUSCEPTIBILITY PROTEIN BRCA2"/>
    <property type="match status" value="1"/>
</dbReference>
<dbReference type="SUPFAM" id="SSF81878">
    <property type="entry name" value="BRCA2 tower domain"/>
    <property type="match status" value="1"/>
</dbReference>
<evidence type="ECO:0000259" key="2">
    <source>
        <dbReference type="SMART" id="SM01341"/>
    </source>
</evidence>
<dbReference type="Gene3D" id="2.40.50.140">
    <property type="entry name" value="Nucleic acid-binding proteins"/>
    <property type="match status" value="2"/>
</dbReference>
<sequence>MRDGVHIKLFTNSTRRIRWDAKLGFQKNPGSIRISLDSAVPEGGPISRVDVIVVRVYPTLYSERTSDGRRIVRNRRAEERVDAEYKRLLEQRMEKIYSDVRTEMKLKGKDKMEECLTQASPSMRNRDAFNKEILEKVEEKLRKDSLNRRNVSELLKAKVVDLHKPNFGRPTVLSIWNPNEDVIGLLTEGKSLTLMNVIVSNFIRASNPLQINATRQTMYKSLDRKSRYPARRLTPLDSISTGVSPVFGEIDLVGIVISVKDISHSSSVSQIVYLADLKFNFAGLSFWGSCKDNGWDNVLVRRRVVACSNLCWKVGEQANREVPVLQVKETAFFTENPRTDHLKEGVDKLKEGLPKDLNSFICECEEKLLEKLQNPSLTNTSRNFEQETLCIQKQSQSEECSSSNVKQPESSSSMPKQFEKVQRSGRPSNSPFRWLPYKNV</sequence>
<accession>A0AAN8NV14</accession>
<reference evidence="3 4" key="1">
    <citation type="submission" date="2023-10" db="EMBL/GenBank/DDBJ databases">
        <title>Genomes of two closely related lineages of the louse Polyplax serrata with different host specificities.</title>
        <authorList>
            <person name="Martinu J."/>
            <person name="Tarabai H."/>
            <person name="Stefka J."/>
            <person name="Hypsa V."/>
        </authorList>
    </citation>
    <scope>NUCLEOTIDE SEQUENCE [LARGE SCALE GENOMIC DNA]</scope>
    <source>
        <strain evidence="3">HR10_N</strain>
    </source>
</reference>
<dbReference type="SUPFAM" id="SSF50249">
    <property type="entry name" value="Nucleic acid-binding proteins"/>
    <property type="match status" value="2"/>
</dbReference>
<name>A0AAN8NV14_POLSC</name>
<dbReference type="GO" id="GO:0000724">
    <property type="term" value="P:double-strand break repair via homologous recombination"/>
    <property type="evidence" value="ECO:0007669"/>
    <property type="project" value="InterPro"/>
</dbReference>
<comment type="caution">
    <text evidence="3">The sequence shown here is derived from an EMBL/GenBank/DDBJ whole genome shotgun (WGS) entry which is preliminary data.</text>
</comment>
<dbReference type="SMART" id="SM01341">
    <property type="entry name" value="Tower"/>
    <property type="match status" value="1"/>
</dbReference>
<dbReference type="InterPro" id="IPR015205">
    <property type="entry name" value="Tower_dom"/>
</dbReference>
<feature type="domain" description="Tower" evidence="2">
    <location>
        <begin position="62"/>
        <end position="103"/>
    </location>
</feature>
<dbReference type="Pfam" id="PF21318">
    <property type="entry name" value="BRCA2DBD_OB2"/>
    <property type="match status" value="1"/>
</dbReference>